<keyword evidence="1" id="KW-0812">Transmembrane</keyword>
<dbReference type="Pfam" id="PF00535">
    <property type="entry name" value="Glycos_transf_2"/>
    <property type="match status" value="1"/>
</dbReference>
<keyword evidence="3" id="KW-0808">Transferase</keyword>
<dbReference type="Proteomes" id="UP000001136">
    <property type="component" value="Chromosome"/>
</dbReference>
<sequence length="332" mass="38844">MNKVSIIIPVRNEERYIKDCIESIINFDYNKEYLEVLFVDGMSDDKTVTIIESYMEKYAYIKVIKNEKKIVPSAMNLAIKASFGDYICRLDAHAKYPVNYISELLNWSKKLDADNVGAVCITDIKSKSNIAKAIQFVMSDKLGVGNSLFRIGVKEPLEVDTVPFGFYKKEVFNKIGFYDERLVRVQDLELNKRLKKNNGKIFLVPDITCTYYPRETFKSFFKNRFDTGKWVILSLYFTNSLKSISFRHLIPLFFTSNIILSFLLGFLNKYFFYFFISIVVFYSSILFLRSLKIKKDIFISFYILFGYFILHFSYGLGSLCGIFEILKRKIKK</sequence>
<dbReference type="GeneID" id="24305182"/>
<dbReference type="Gene3D" id="3.90.550.10">
    <property type="entry name" value="Spore Coat Polysaccharide Biosynthesis Protein SpsA, Chain A"/>
    <property type="match status" value="1"/>
</dbReference>
<dbReference type="CDD" id="cd02525">
    <property type="entry name" value="Succinoglycan_BP_ExoA"/>
    <property type="match status" value="1"/>
</dbReference>
<dbReference type="InterPro" id="IPR001173">
    <property type="entry name" value="Glyco_trans_2-like"/>
</dbReference>
<keyword evidence="1" id="KW-1133">Transmembrane helix</keyword>
<dbReference type="InterPro" id="IPR029044">
    <property type="entry name" value="Nucleotide-diphossugar_trans"/>
</dbReference>
<feature type="transmembrane region" description="Helical" evidence="1">
    <location>
        <begin position="297"/>
        <end position="326"/>
    </location>
</feature>
<dbReference type="eggNOG" id="COG1215">
    <property type="taxonomic scope" value="Bacteria"/>
</dbReference>
<protein>
    <submittedName>
        <fullName evidence="3">Glycosyltransferase</fullName>
    </submittedName>
</protein>
<dbReference type="STRING" id="367737.Abu_0693"/>
<proteinExistence type="predicted"/>
<keyword evidence="1" id="KW-0472">Membrane</keyword>
<feature type="transmembrane region" description="Helical" evidence="1">
    <location>
        <begin position="249"/>
        <end position="267"/>
    </location>
</feature>
<dbReference type="PANTHER" id="PTHR22916:SF71">
    <property type="entry name" value="GLYCOSYL TRANSFERASE"/>
    <property type="match status" value="1"/>
</dbReference>
<evidence type="ECO:0000259" key="2">
    <source>
        <dbReference type="Pfam" id="PF00535"/>
    </source>
</evidence>
<feature type="transmembrane region" description="Helical" evidence="1">
    <location>
        <begin position="272"/>
        <end position="291"/>
    </location>
</feature>
<dbReference type="CAZy" id="GT2">
    <property type="family name" value="Glycosyltransferase Family 2"/>
</dbReference>
<dbReference type="GO" id="GO:0016758">
    <property type="term" value="F:hexosyltransferase activity"/>
    <property type="evidence" value="ECO:0007669"/>
    <property type="project" value="UniProtKB-ARBA"/>
</dbReference>
<dbReference type="PANTHER" id="PTHR22916">
    <property type="entry name" value="GLYCOSYLTRANSFERASE"/>
    <property type="match status" value="1"/>
</dbReference>
<dbReference type="EMBL" id="CP000361">
    <property type="protein sequence ID" value="ABV66958.1"/>
    <property type="molecule type" value="Genomic_DNA"/>
</dbReference>
<dbReference type="KEGG" id="abu:Abu_0693"/>
<reference evidence="3 4" key="1">
    <citation type="journal article" date="2007" name="PLoS ONE">
        <title>The complete genome sequence and analysis of the Epsilonproteobacterium Arcobacter butzleri.</title>
        <authorList>
            <person name="Miller W.G."/>
            <person name="Parker C.T."/>
            <person name="Rubenfield M."/>
            <person name="Mendz G.L."/>
            <person name="Woesten M.M.S.M."/>
            <person name="Ussery D.W."/>
            <person name="Stolz J.F."/>
            <person name="Binnewies T.T."/>
            <person name="Hallin P.F."/>
            <person name="Wang G."/>
            <person name="Malek J.A."/>
            <person name="Rogosin A."/>
            <person name="Stanker L.H."/>
            <person name="Mandrell R.E."/>
        </authorList>
    </citation>
    <scope>NUCLEOTIDE SEQUENCE [LARGE SCALE GENOMIC DNA]</scope>
    <source>
        <strain evidence="3 4">RM4018</strain>
    </source>
</reference>
<name>A8ESN4_ALIB4</name>
<dbReference type="HOGENOM" id="CLU_025996_19_0_7"/>
<evidence type="ECO:0000256" key="1">
    <source>
        <dbReference type="SAM" id="Phobius"/>
    </source>
</evidence>
<gene>
    <name evidence="3" type="ordered locus">Abu_0693</name>
</gene>
<organism evidence="3 4">
    <name type="scientific">Aliarcobacter butzleri (strain RM4018)</name>
    <name type="common">Arcobacter butzleri</name>
    <dbReference type="NCBI Taxonomy" id="367737"/>
    <lineage>
        <taxon>Bacteria</taxon>
        <taxon>Pseudomonadati</taxon>
        <taxon>Campylobacterota</taxon>
        <taxon>Epsilonproteobacteria</taxon>
        <taxon>Campylobacterales</taxon>
        <taxon>Arcobacteraceae</taxon>
        <taxon>Aliarcobacter</taxon>
    </lineage>
</organism>
<evidence type="ECO:0000313" key="4">
    <source>
        <dbReference type="Proteomes" id="UP000001136"/>
    </source>
</evidence>
<dbReference type="AlphaFoldDB" id="A8ESN4"/>
<dbReference type="SUPFAM" id="SSF53448">
    <property type="entry name" value="Nucleotide-diphospho-sugar transferases"/>
    <property type="match status" value="1"/>
</dbReference>
<evidence type="ECO:0000313" key="3">
    <source>
        <dbReference type="EMBL" id="ABV66958.1"/>
    </source>
</evidence>
<accession>A8ESN4</accession>
<feature type="domain" description="Glycosyltransferase 2-like" evidence="2">
    <location>
        <begin position="5"/>
        <end position="175"/>
    </location>
</feature>
<keyword evidence="4" id="KW-1185">Reference proteome</keyword>
<dbReference type="RefSeq" id="WP_012012461.1">
    <property type="nucleotide sequence ID" value="NC_009850.1"/>
</dbReference>